<sequence length="314" mass="33953">MKLSKYLIVAGALLLTACGSEQTPSGSRAVSAGTTVAEAFTQEDIREGIDSEERAAPGRRAEEEEGTGPGRTAEDEEGTAPGRRAEEEEGTGPGRTAEDEEGTAPGRRAEKEEGTAPGKTEEEVPAGTSASEAGTANTGSCETQPVILNEAKLPDVFPLEFVFSSGAGAWRTAIVLNQDGSFNGAYLDSDMGDRGNDYPKGTNYVCDFSGQFDNISQIDSHTYSMTLSEITAEKENGEEWIEDGILNKYSEPYGMEDGTEYLLYTPDTKIAEVPKEFLNWYPGWNFVDEDGNQPDTLSCYGIYNIKMGYGFFVY</sequence>
<dbReference type="GeneID" id="23111266"/>
<feature type="compositionally biased region" description="Polar residues" evidence="1">
    <location>
        <begin position="128"/>
        <end position="140"/>
    </location>
</feature>
<evidence type="ECO:0000313" key="2">
    <source>
        <dbReference type="EMBL" id="VYT57414.1"/>
    </source>
</evidence>
<evidence type="ECO:0000256" key="1">
    <source>
        <dbReference type="SAM" id="MobiDB-lite"/>
    </source>
</evidence>
<reference evidence="2" key="1">
    <citation type="submission" date="2019-11" db="EMBL/GenBank/DDBJ databases">
        <authorList>
            <person name="Feng L."/>
        </authorList>
    </citation>
    <scope>NUCLEOTIDE SEQUENCE</scope>
    <source>
        <strain evidence="2">CbolteaeLFYP116</strain>
    </source>
</reference>
<name>A0A6N2XSK8_9FIRM</name>
<feature type="compositionally biased region" description="Basic and acidic residues" evidence="1">
    <location>
        <begin position="43"/>
        <end position="62"/>
    </location>
</feature>
<feature type="region of interest" description="Disordered" evidence="1">
    <location>
        <begin position="20"/>
        <end position="140"/>
    </location>
</feature>
<organism evidence="2">
    <name type="scientific">Enterocloster bolteae</name>
    <dbReference type="NCBI Taxonomy" id="208479"/>
    <lineage>
        <taxon>Bacteria</taxon>
        <taxon>Bacillati</taxon>
        <taxon>Bacillota</taxon>
        <taxon>Clostridia</taxon>
        <taxon>Lachnospirales</taxon>
        <taxon>Lachnospiraceae</taxon>
        <taxon>Enterocloster</taxon>
    </lineage>
</organism>
<dbReference type="AlphaFoldDB" id="A0A6N2XSK8"/>
<feature type="compositionally biased region" description="Basic and acidic residues" evidence="1">
    <location>
        <begin position="107"/>
        <end position="122"/>
    </location>
</feature>
<accession>A0A6N2XSK8</accession>
<protein>
    <submittedName>
        <fullName evidence="2">Uncharacterized protein</fullName>
    </submittedName>
</protein>
<dbReference type="EMBL" id="CACRTF010000032">
    <property type="protein sequence ID" value="VYT57414.1"/>
    <property type="molecule type" value="Genomic_DNA"/>
</dbReference>
<gene>
    <name evidence="2" type="ORF">CBLFYP116_00476</name>
</gene>
<dbReference type="PROSITE" id="PS51257">
    <property type="entry name" value="PROKAR_LIPOPROTEIN"/>
    <property type="match status" value="1"/>
</dbReference>
<feature type="compositionally biased region" description="Polar residues" evidence="1">
    <location>
        <begin position="20"/>
        <end position="34"/>
    </location>
</feature>
<proteinExistence type="predicted"/>
<dbReference type="RefSeq" id="WP_002573833.1">
    <property type="nucleotide sequence ID" value="NZ_BAABZS010000001.1"/>
</dbReference>